<evidence type="ECO:0000313" key="2">
    <source>
        <dbReference type="EMBL" id="RZC47801.1"/>
    </source>
</evidence>
<feature type="domain" description="DUF3444" evidence="1">
    <location>
        <begin position="73"/>
        <end position="160"/>
    </location>
</feature>
<accession>A0A4Y7IJC0</accession>
<proteinExistence type="predicted"/>
<dbReference type="AlphaFoldDB" id="A0A4Y7IJC0"/>
<gene>
    <name evidence="2" type="ORF">C5167_040751</name>
</gene>
<dbReference type="InterPro" id="IPR024593">
    <property type="entry name" value="DUF3444"/>
</dbReference>
<organism evidence="2 3">
    <name type="scientific">Papaver somniferum</name>
    <name type="common">Opium poppy</name>
    <dbReference type="NCBI Taxonomy" id="3469"/>
    <lineage>
        <taxon>Eukaryota</taxon>
        <taxon>Viridiplantae</taxon>
        <taxon>Streptophyta</taxon>
        <taxon>Embryophyta</taxon>
        <taxon>Tracheophyta</taxon>
        <taxon>Spermatophyta</taxon>
        <taxon>Magnoliopsida</taxon>
        <taxon>Ranunculales</taxon>
        <taxon>Papaveraceae</taxon>
        <taxon>Papaveroideae</taxon>
        <taxon>Papaver</taxon>
    </lineage>
</organism>
<dbReference type="EMBL" id="CM010715">
    <property type="protein sequence ID" value="RZC47801.1"/>
    <property type="molecule type" value="Genomic_DNA"/>
</dbReference>
<reference evidence="2 3" key="1">
    <citation type="journal article" date="2018" name="Science">
        <title>The opium poppy genome and morphinan production.</title>
        <authorList>
            <person name="Guo L."/>
            <person name="Winzer T."/>
            <person name="Yang X."/>
            <person name="Li Y."/>
            <person name="Ning Z."/>
            <person name="He Z."/>
            <person name="Teodor R."/>
            <person name="Lu Y."/>
            <person name="Bowser T.A."/>
            <person name="Graham I.A."/>
            <person name="Ye K."/>
        </authorList>
    </citation>
    <scope>NUCLEOTIDE SEQUENCE [LARGE SCALE GENOMIC DNA]</scope>
    <source>
        <strain evidence="3">cv. HN1</strain>
        <tissue evidence="2">Leaves</tissue>
    </source>
</reference>
<dbReference type="Proteomes" id="UP000316621">
    <property type="component" value="Chromosome 1"/>
</dbReference>
<evidence type="ECO:0000259" key="1">
    <source>
        <dbReference type="Pfam" id="PF11926"/>
    </source>
</evidence>
<protein>
    <recommendedName>
        <fullName evidence="1">DUF3444 domain-containing protein</fullName>
    </recommendedName>
</protein>
<name>A0A4Y7IJC0_PAPSO</name>
<dbReference type="PANTHER" id="PTHR45089">
    <property type="entry name" value="DNAJ HEAT SHOCK AMINO-TERMINAL DOMAIN PROTEIN-RELATED"/>
    <property type="match status" value="1"/>
</dbReference>
<keyword evidence="3" id="KW-1185">Reference proteome</keyword>
<dbReference type="Pfam" id="PF11926">
    <property type="entry name" value="DUF3444"/>
    <property type="match status" value="1"/>
</dbReference>
<evidence type="ECO:0000313" key="3">
    <source>
        <dbReference type="Proteomes" id="UP000316621"/>
    </source>
</evidence>
<dbReference type="Gramene" id="RZC47801">
    <property type="protein sequence ID" value="RZC47801"/>
    <property type="gene ID" value="C5167_040751"/>
</dbReference>
<sequence>MVMKSYLCSRSCNKIKSSRVPIGVLQGNAQRKEAANINPGHEKDDRYKKNAIEVAADDDDLSEEGPETESRISDQIWAIHDNLDATPILYALIRKFYSPFEAKFIWLDFVPDSQDETAWDTSGLPVACWKFEHGDSDNQVTNLEGIGTFSHRIILEKDGKNT</sequence>